<comment type="caution">
    <text evidence="1">The sequence shown here is derived from an EMBL/GenBank/DDBJ whole genome shotgun (WGS) entry which is preliminary data.</text>
</comment>
<protein>
    <submittedName>
        <fullName evidence="1">Uncharacterized protein</fullName>
    </submittedName>
</protein>
<feature type="non-terminal residue" evidence="1">
    <location>
        <position position="1"/>
    </location>
</feature>
<reference evidence="1" key="1">
    <citation type="journal article" date="2014" name="Front. Microbiol.">
        <title>High frequency of phylogenetically diverse reductive dehalogenase-homologous genes in deep subseafloor sedimentary metagenomes.</title>
        <authorList>
            <person name="Kawai M."/>
            <person name="Futagami T."/>
            <person name="Toyoda A."/>
            <person name="Takaki Y."/>
            <person name="Nishi S."/>
            <person name="Hori S."/>
            <person name="Arai W."/>
            <person name="Tsubouchi T."/>
            <person name="Morono Y."/>
            <person name="Uchiyama I."/>
            <person name="Ito T."/>
            <person name="Fujiyama A."/>
            <person name="Inagaki F."/>
            <person name="Takami H."/>
        </authorList>
    </citation>
    <scope>NUCLEOTIDE SEQUENCE</scope>
    <source>
        <strain evidence="1">Expedition CK06-06</strain>
    </source>
</reference>
<gene>
    <name evidence="1" type="ORF">S01H4_45070</name>
</gene>
<evidence type="ECO:0000313" key="1">
    <source>
        <dbReference type="EMBL" id="GAG96237.1"/>
    </source>
</evidence>
<sequence length="98" mass="11291">IPRMDDLAPGRKEIEVRGIESPDLSFFTPRETKILEDLAFIYRDARAWEISEVTHLPKQPWDITKKKSGENHPIDYLLAIDEKSEISLDIATESLSPR</sequence>
<accession>X1CTC7</accession>
<organism evidence="1">
    <name type="scientific">marine sediment metagenome</name>
    <dbReference type="NCBI Taxonomy" id="412755"/>
    <lineage>
        <taxon>unclassified sequences</taxon>
        <taxon>metagenomes</taxon>
        <taxon>ecological metagenomes</taxon>
    </lineage>
</organism>
<dbReference type="EMBL" id="BART01025060">
    <property type="protein sequence ID" value="GAG96237.1"/>
    <property type="molecule type" value="Genomic_DNA"/>
</dbReference>
<proteinExistence type="predicted"/>
<name>X1CTC7_9ZZZZ</name>
<dbReference type="AlphaFoldDB" id="X1CTC7"/>